<protein>
    <recommendedName>
        <fullName evidence="3">DUF1902 domain-containing protein</fullName>
    </recommendedName>
</protein>
<sequence length="106" mass="12079">MKTYTFNKEDGNWYIDLPEWQESKSALQMVAGADILLDELSNNQTSVHLSISTKEKPADYTTLKKMINTPVTGGALYHLGLKPIWLCDVTKFVFGEFPQKIHFKVI</sequence>
<dbReference type="Pfam" id="PF20475">
    <property type="entry name" value="DUF6717"/>
    <property type="match status" value="1"/>
</dbReference>
<evidence type="ECO:0000313" key="2">
    <source>
        <dbReference type="Proteomes" id="UP001319867"/>
    </source>
</evidence>
<evidence type="ECO:0008006" key="3">
    <source>
        <dbReference type="Google" id="ProtNLM"/>
    </source>
</evidence>
<proteinExistence type="predicted"/>
<dbReference type="EMBL" id="AP025184">
    <property type="protein sequence ID" value="BDB55110.1"/>
    <property type="molecule type" value="Genomic_DNA"/>
</dbReference>
<name>A0ABM7V6C5_9FLAO</name>
<dbReference type="Proteomes" id="UP001319867">
    <property type="component" value="Chromosome"/>
</dbReference>
<dbReference type="RefSeq" id="WP_229316500.1">
    <property type="nucleotide sequence ID" value="NZ_AP025184.1"/>
</dbReference>
<reference evidence="1 2" key="1">
    <citation type="journal article" date="2022" name="Int. J. Syst. Evol. Microbiol.">
        <title>Flavobacterium ammonificans sp. nov. and Flavobacterium ammoniigenes sp. nov., ammonifying bacteria isolated from surface river water.</title>
        <authorList>
            <person name="Watanabe K."/>
            <person name="Kitamura T."/>
            <person name="Ogata Y."/>
            <person name="Shindo C."/>
            <person name="Suda W."/>
        </authorList>
    </citation>
    <scope>NUCLEOTIDE SEQUENCE [LARGE SCALE GENOMIC DNA]</scope>
    <source>
        <strain evidence="1 2">GENT5</strain>
    </source>
</reference>
<accession>A0ABM7V6C5</accession>
<keyword evidence="2" id="KW-1185">Reference proteome</keyword>
<dbReference type="InterPro" id="IPR046562">
    <property type="entry name" value="DUF6717"/>
</dbReference>
<organism evidence="1 2">
    <name type="scientific">Flavobacterium ammoniigenes</name>
    <dbReference type="NCBI Taxonomy" id="1751095"/>
    <lineage>
        <taxon>Bacteria</taxon>
        <taxon>Pseudomonadati</taxon>
        <taxon>Bacteroidota</taxon>
        <taxon>Flavobacteriia</taxon>
        <taxon>Flavobacteriales</taxon>
        <taxon>Flavobacteriaceae</taxon>
        <taxon>Flavobacterium</taxon>
    </lineage>
</organism>
<evidence type="ECO:0000313" key="1">
    <source>
        <dbReference type="EMBL" id="BDB55110.1"/>
    </source>
</evidence>
<gene>
    <name evidence="1" type="ORF">GENT5_14150</name>
</gene>
<reference evidence="1 2" key="2">
    <citation type="journal article" date="2022" name="Microorganisms">
        <title>Complete Genome Sequences of Two Flavobacterium ammonificans Strains and a Flavobacterium ammoniigenes Strain of Ammonifying Bacterioplankton Isolated from Surface River Water.</title>
        <authorList>
            <person name="Suda W."/>
            <person name="Ogata Y."/>
            <person name="Shindo C."/>
            <person name="Watanabe K."/>
        </authorList>
    </citation>
    <scope>NUCLEOTIDE SEQUENCE [LARGE SCALE GENOMIC DNA]</scope>
    <source>
        <strain evidence="1 2">GENT5</strain>
    </source>
</reference>